<sequence>MYQYQYSTFASPPQTQTQISSKQDPYLLTSPNTHLAVPNLSPGSFSSGVSSDSDFGHGQQHHHQDSLSEDDGCPTPVLSPSIRQSKHTSSDETLDPRGYDTGPHEPIHLPVQLSPMQPQSYLSPSNKRKQRMAKLRSRLWHNRPPTMEYGSVPLLRPFPMAGPPPRYLWCLRSHDVGRTRDPWRAFIPANQALLWQFPGHDIHIRDPAIAGGSKVITVAADRGIAYYNDPNLRAPETFEIQLIDMAQRPVVWEPINMS</sequence>
<feature type="compositionally biased region" description="Polar residues" evidence="1">
    <location>
        <begin position="114"/>
        <end position="125"/>
    </location>
</feature>
<feature type="compositionally biased region" description="Low complexity" evidence="1">
    <location>
        <begin position="41"/>
        <end position="58"/>
    </location>
</feature>
<evidence type="ECO:0000313" key="2">
    <source>
        <dbReference type="EMBL" id="KAG2178041.1"/>
    </source>
</evidence>
<dbReference type="EMBL" id="JAEPQZ010000008">
    <property type="protein sequence ID" value="KAG2178041.1"/>
    <property type="molecule type" value="Genomic_DNA"/>
</dbReference>
<name>A0A8H7UA70_MORIS</name>
<accession>A0A8H7UA70</accession>
<gene>
    <name evidence="2" type="ORF">INT43_003294</name>
</gene>
<dbReference type="OrthoDB" id="2401160at2759"/>
<organism evidence="2 3">
    <name type="scientific">Mortierella isabellina</name>
    <name type="common">Filamentous fungus</name>
    <name type="synonym">Umbelopsis isabellina</name>
    <dbReference type="NCBI Taxonomy" id="91625"/>
    <lineage>
        <taxon>Eukaryota</taxon>
        <taxon>Fungi</taxon>
        <taxon>Fungi incertae sedis</taxon>
        <taxon>Mucoromycota</taxon>
        <taxon>Mucoromycotina</taxon>
        <taxon>Umbelopsidomycetes</taxon>
        <taxon>Umbelopsidales</taxon>
        <taxon>Umbelopsidaceae</taxon>
        <taxon>Umbelopsis</taxon>
    </lineage>
</organism>
<protein>
    <submittedName>
        <fullName evidence="2">Uncharacterized protein</fullName>
    </submittedName>
</protein>
<comment type="caution">
    <text evidence="2">The sequence shown here is derived from an EMBL/GenBank/DDBJ whole genome shotgun (WGS) entry which is preliminary data.</text>
</comment>
<keyword evidence="3" id="KW-1185">Reference proteome</keyword>
<dbReference type="AlphaFoldDB" id="A0A8H7UA70"/>
<feature type="compositionally biased region" description="Basic and acidic residues" evidence="1">
    <location>
        <begin position="88"/>
        <end position="107"/>
    </location>
</feature>
<dbReference type="Proteomes" id="UP000654370">
    <property type="component" value="Unassembled WGS sequence"/>
</dbReference>
<evidence type="ECO:0000256" key="1">
    <source>
        <dbReference type="SAM" id="MobiDB-lite"/>
    </source>
</evidence>
<reference evidence="2" key="1">
    <citation type="submission" date="2020-12" db="EMBL/GenBank/DDBJ databases">
        <title>Metabolic potential, ecology and presence of endohyphal bacteria is reflected in genomic diversity of Mucoromycotina.</title>
        <authorList>
            <person name="Muszewska A."/>
            <person name="Okrasinska A."/>
            <person name="Steczkiewicz K."/>
            <person name="Drgas O."/>
            <person name="Orlowska M."/>
            <person name="Perlinska-Lenart U."/>
            <person name="Aleksandrzak-Piekarczyk T."/>
            <person name="Szatraj K."/>
            <person name="Zielenkiewicz U."/>
            <person name="Pilsyk S."/>
            <person name="Malc E."/>
            <person name="Mieczkowski P."/>
            <person name="Kruszewska J.S."/>
            <person name="Biernat P."/>
            <person name="Pawlowska J."/>
        </authorList>
    </citation>
    <scope>NUCLEOTIDE SEQUENCE</scope>
    <source>
        <strain evidence="2">WA0000067209</strain>
    </source>
</reference>
<feature type="region of interest" description="Disordered" evidence="1">
    <location>
        <begin position="1"/>
        <end position="126"/>
    </location>
</feature>
<evidence type="ECO:0000313" key="3">
    <source>
        <dbReference type="Proteomes" id="UP000654370"/>
    </source>
</evidence>
<feature type="compositionally biased region" description="Polar residues" evidence="1">
    <location>
        <begin position="1"/>
        <end position="33"/>
    </location>
</feature>
<proteinExistence type="predicted"/>